<organism evidence="6 7">
    <name type="scientific">Phytohabitans suffuscus</name>
    <dbReference type="NCBI Taxonomy" id="624315"/>
    <lineage>
        <taxon>Bacteria</taxon>
        <taxon>Bacillati</taxon>
        <taxon>Actinomycetota</taxon>
        <taxon>Actinomycetes</taxon>
        <taxon>Micromonosporales</taxon>
        <taxon>Micromonosporaceae</taxon>
    </lineage>
</organism>
<protein>
    <submittedName>
        <fullName evidence="6">ABC transporter ATP-binding protein</fullName>
    </submittedName>
</protein>
<dbReference type="AlphaFoldDB" id="A0A6F8YRE8"/>
<keyword evidence="2" id="KW-0813">Transport</keyword>
<evidence type="ECO:0000256" key="3">
    <source>
        <dbReference type="ARBA" id="ARBA00022741"/>
    </source>
</evidence>
<dbReference type="Gene3D" id="3.40.50.300">
    <property type="entry name" value="P-loop containing nucleotide triphosphate hydrolases"/>
    <property type="match status" value="1"/>
</dbReference>
<dbReference type="InterPro" id="IPR017871">
    <property type="entry name" value="ABC_transporter-like_CS"/>
</dbReference>
<dbReference type="PROSITE" id="PS00211">
    <property type="entry name" value="ABC_TRANSPORTER_1"/>
    <property type="match status" value="1"/>
</dbReference>
<dbReference type="SMART" id="SM00382">
    <property type="entry name" value="AAA"/>
    <property type="match status" value="1"/>
</dbReference>
<feature type="domain" description="ABC transporter" evidence="5">
    <location>
        <begin position="10"/>
        <end position="241"/>
    </location>
</feature>
<reference evidence="6 7" key="1">
    <citation type="submission" date="2020-03" db="EMBL/GenBank/DDBJ databases">
        <title>Whole genome shotgun sequence of Phytohabitans suffuscus NBRC 105367.</title>
        <authorList>
            <person name="Komaki H."/>
            <person name="Tamura T."/>
        </authorList>
    </citation>
    <scope>NUCLEOTIDE SEQUENCE [LARGE SCALE GENOMIC DNA]</scope>
    <source>
        <strain evidence="6 7">NBRC 105367</strain>
    </source>
</reference>
<dbReference type="GO" id="GO:0005524">
    <property type="term" value="F:ATP binding"/>
    <property type="evidence" value="ECO:0007669"/>
    <property type="project" value="UniProtKB-KW"/>
</dbReference>
<dbReference type="SUPFAM" id="SSF52540">
    <property type="entry name" value="P-loop containing nucleoside triphosphate hydrolases"/>
    <property type="match status" value="1"/>
</dbReference>
<proteinExistence type="inferred from homology"/>
<evidence type="ECO:0000256" key="2">
    <source>
        <dbReference type="ARBA" id="ARBA00022448"/>
    </source>
</evidence>
<dbReference type="KEGG" id="psuu:Psuf_060780"/>
<dbReference type="PANTHER" id="PTHR43335">
    <property type="entry name" value="ABC TRANSPORTER, ATP-BINDING PROTEIN"/>
    <property type="match status" value="1"/>
</dbReference>
<dbReference type="EMBL" id="AP022871">
    <property type="protein sequence ID" value="BCB88765.1"/>
    <property type="molecule type" value="Genomic_DNA"/>
</dbReference>
<evidence type="ECO:0000313" key="6">
    <source>
        <dbReference type="EMBL" id="BCB88765.1"/>
    </source>
</evidence>
<keyword evidence="3" id="KW-0547">Nucleotide-binding</keyword>
<dbReference type="Proteomes" id="UP000503011">
    <property type="component" value="Chromosome"/>
</dbReference>
<dbReference type="PANTHER" id="PTHR43335:SF2">
    <property type="entry name" value="ABC TRANSPORTER, ATP-BINDING PROTEIN"/>
    <property type="match status" value="1"/>
</dbReference>
<dbReference type="Pfam" id="PF00005">
    <property type="entry name" value="ABC_tran"/>
    <property type="match status" value="1"/>
</dbReference>
<dbReference type="GO" id="GO:0016887">
    <property type="term" value="F:ATP hydrolysis activity"/>
    <property type="evidence" value="ECO:0007669"/>
    <property type="project" value="InterPro"/>
</dbReference>
<dbReference type="RefSeq" id="WP_173160367.1">
    <property type="nucleotide sequence ID" value="NZ_AP022871.1"/>
</dbReference>
<dbReference type="InterPro" id="IPR003439">
    <property type="entry name" value="ABC_transporter-like_ATP-bd"/>
</dbReference>
<keyword evidence="7" id="KW-1185">Reference proteome</keyword>
<accession>A0A6F8YRE8</accession>
<gene>
    <name evidence="6" type="ORF">Psuf_060780</name>
</gene>
<evidence type="ECO:0000256" key="4">
    <source>
        <dbReference type="ARBA" id="ARBA00022840"/>
    </source>
</evidence>
<sequence length="291" mass="31149">MTIAATAPAVRASGLSLRYGRTPALSDVDLTLTAGVTALLGPNGAGKTTLLRIVATALVPDSGELTVLGADPRTAGGRLAVRRRLGYLPQDPGFHPRFTAFEFVDYVAILKELSDRRARHGEVRRVLAAVGLEGQRRRRIRALSGGMRQRVALAAALVGDPELLILDEPTVGLDPEQRLRFREMIAEFGEGRTVLLSTHQTEEVMALCQHVIVLDRGFARFAGPPAALATLAGGRVWTSGSREPHALASWRTGTGLYRHVGDPPPGADLLDPTVEDGYLMLVDVAASEVRA</sequence>
<evidence type="ECO:0000259" key="5">
    <source>
        <dbReference type="PROSITE" id="PS50893"/>
    </source>
</evidence>
<dbReference type="InterPro" id="IPR027417">
    <property type="entry name" value="P-loop_NTPase"/>
</dbReference>
<comment type="similarity">
    <text evidence="1">Belongs to the ABC transporter superfamily.</text>
</comment>
<dbReference type="PROSITE" id="PS50893">
    <property type="entry name" value="ABC_TRANSPORTER_2"/>
    <property type="match status" value="1"/>
</dbReference>
<reference evidence="6 7" key="2">
    <citation type="submission" date="2020-03" db="EMBL/GenBank/DDBJ databases">
        <authorList>
            <person name="Ichikawa N."/>
            <person name="Kimura A."/>
            <person name="Kitahashi Y."/>
            <person name="Uohara A."/>
        </authorList>
    </citation>
    <scope>NUCLEOTIDE SEQUENCE [LARGE SCALE GENOMIC DNA]</scope>
    <source>
        <strain evidence="6 7">NBRC 105367</strain>
    </source>
</reference>
<name>A0A6F8YRE8_9ACTN</name>
<dbReference type="InterPro" id="IPR003593">
    <property type="entry name" value="AAA+_ATPase"/>
</dbReference>
<evidence type="ECO:0000256" key="1">
    <source>
        <dbReference type="ARBA" id="ARBA00005417"/>
    </source>
</evidence>
<keyword evidence="4 6" id="KW-0067">ATP-binding</keyword>
<evidence type="ECO:0000313" key="7">
    <source>
        <dbReference type="Proteomes" id="UP000503011"/>
    </source>
</evidence>